<evidence type="ECO:0000256" key="11">
    <source>
        <dbReference type="SAM" id="Phobius"/>
    </source>
</evidence>
<evidence type="ECO:0000256" key="1">
    <source>
        <dbReference type="ARBA" id="ARBA00004236"/>
    </source>
</evidence>
<dbReference type="InterPro" id="IPR013783">
    <property type="entry name" value="Ig-like_fold"/>
</dbReference>
<evidence type="ECO:0000256" key="4">
    <source>
        <dbReference type="ARBA" id="ARBA00022737"/>
    </source>
</evidence>
<dbReference type="InterPro" id="IPR003961">
    <property type="entry name" value="FN3_dom"/>
</dbReference>
<dbReference type="PANTHER" id="PTHR44170">
    <property type="entry name" value="PROTEIN SIDEKICK"/>
    <property type="match status" value="1"/>
</dbReference>
<organism evidence="14 15">
    <name type="scientific">Penaeus vannamei</name>
    <name type="common">Whiteleg shrimp</name>
    <name type="synonym">Litopenaeus vannamei</name>
    <dbReference type="NCBI Taxonomy" id="6689"/>
    <lineage>
        <taxon>Eukaryota</taxon>
        <taxon>Metazoa</taxon>
        <taxon>Ecdysozoa</taxon>
        <taxon>Arthropoda</taxon>
        <taxon>Crustacea</taxon>
        <taxon>Multicrustacea</taxon>
        <taxon>Malacostraca</taxon>
        <taxon>Eumalacostraca</taxon>
        <taxon>Eucarida</taxon>
        <taxon>Decapoda</taxon>
        <taxon>Dendrobranchiata</taxon>
        <taxon>Penaeoidea</taxon>
        <taxon>Penaeidae</taxon>
        <taxon>Penaeus</taxon>
    </lineage>
</organism>
<dbReference type="Pfam" id="PF13927">
    <property type="entry name" value="Ig_3"/>
    <property type="match status" value="2"/>
</dbReference>
<feature type="domain" description="Ig-like" evidence="12">
    <location>
        <begin position="414"/>
        <end position="492"/>
    </location>
</feature>
<feature type="domain" description="Fibronectin type-III" evidence="13">
    <location>
        <begin position="1584"/>
        <end position="1675"/>
    </location>
</feature>
<evidence type="ECO:0000256" key="6">
    <source>
        <dbReference type="ARBA" id="ARBA00023136"/>
    </source>
</evidence>
<protein>
    <submittedName>
        <fullName evidence="14">Putative Neuroglian</fullName>
    </submittedName>
</protein>
<dbReference type="Pfam" id="PF00041">
    <property type="entry name" value="fn3"/>
    <property type="match status" value="3"/>
</dbReference>
<evidence type="ECO:0000256" key="5">
    <source>
        <dbReference type="ARBA" id="ARBA00022889"/>
    </source>
</evidence>
<feature type="region of interest" description="Disordered" evidence="10">
    <location>
        <begin position="1360"/>
        <end position="1475"/>
    </location>
</feature>
<feature type="domain" description="Ig-like" evidence="12">
    <location>
        <begin position="179"/>
        <end position="266"/>
    </location>
</feature>
<feature type="compositionally biased region" description="Basic and acidic residues" evidence="10">
    <location>
        <begin position="1338"/>
        <end position="1348"/>
    </location>
</feature>
<feature type="region of interest" description="Disordered" evidence="10">
    <location>
        <begin position="1048"/>
        <end position="1145"/>
    </location>
</feature>
<name>A0A423SSF4_PENVA</name>
<feature type="compositionally biased region" description="Acidic residues" evidence="10">
    <location>
        <begin position="1209"/>
        <end position="1227"/>
    </location>
</feature>
<dbReference type="InterPro" id="IPR003599">
    <property type="entry name" value="Ig_sub"/>
</dbReference>
<comment type="subcellular location">
    <subcellularLocation>
        <location evidence="1">Cell membrane</location>
    </subcellularLocation>
</comment>
<dbReference type="GO" id="GO:0030154">
    <property type="term" value="P:cell differentiation"/>
    <property type="evidence" value="ECO:0007669"/>
    <property type="project" value="UniProtKB-ARBA"/>
</dbReference>
<feature type="compositionally biased region" description="Acidic residues" evidence="10">
    <location>
        <begin position="1159"/>
        <end position="1199"/>
    </location>
</feature>
<feature type="compositionally biased region" description="Acidic residues" evidence="10">
    <location>
        <begin position="1049"/>
        <end position="1058"/>
    </location>
</feature>
<dbReference type="SMART" id="SM00406">
    <property type="entry name" value="IGv"/>
    <property type="match status" value="2"/>
</dbReference>
<dbReference type="PROSITE" id="PS00018">
    <property type="entry name" value="EF_HAND_1"/>
    <property type="match status" value="12"/>
</dbReference>
<dbReference type="InterPro" id="IPR013106">
    <property type="entry name" value="Ig_V-set"/>
</dbReference>
<keyword evidence="6 11" id="KW-0472">Membrane</keyword>
<dbReference type="InterPro" id="IPR036179">
    <property type="entry name" value="Ig-like_dom_sf"/>
</dbReference>
<dbReference type="OrthoDB" id="6346929at2759"/>
<evidence type="ECO:0000256" key="9">
    <source>
        <dbReference type="ARBA" id="ARBA00023319"/>
    </source>
</evidence>
<feature type="region of interest" description="Disordered" evidence="10">
    <location>
        <begin position="1158"/>
        <end position="1348"/>
    </location>
</feature>
<feature type="domain" description="Fibronectin type-III" evidence="13">
    <location>
        <begin position="966"/>
        <end position="1064"/>
    </location>
</feature>
<feature type="compositionally biased region" description="Basic and acidic residues" evidence="10">
    <location>
        <begin position="1124"/>
        <end position="1145"/>
    </location>
</feature>
<gene>
    <name evidence="14" type="ORF">C7M84_014794</name>
</gene>
<dbReference type="Gene3D" id="2.60.40.10">
    <property type="entry name" value="Immunoglobulins"/>
    <property type="match status" value="10"/>
</dbReference>
<evidence type="ECO:0000259" key="13">
    <source>
        <dbReference type="PROSITE" id="PS50853"/>
    </source>
</evidence>
<reference evidence="14 15" key="1">
    <citation type="submission" date="2018-04" db="EMBL/GenBank/DDBJ databases">
        <authorList>
            <person name="Zhang X."/>
            <person name="Yuan J."/>
            <person name="Li F."/>
            <person name="Xiang J."/>
        </authorList>
    </citation>
    <scope>NUCLEOTIDE SEQUENCE [LARGE SCALE GENOMIC DNA]</scope>
    <source>
        <tissue evidence="14">Muscle</tissue>
    </source>
</reference>
<keyword evidence="8" id="KW-0325">Glycoprotein</keyword>
<keyword evidence="11" id="KW-1133">Transmembrane helix</keyword>
<dbReference type="InterPro" id="IPR003598">
    <property type="entry name" value="Ig_sub2"/>
</dbReference>
<evidence type="ECO:0000259" key="12">
    <source>
        <dbReference type="PROSITE" id="PS50835"/>
    </source>
</evidence>
<dbReference type="InterPro" id="IPR018247">
    <property type="entry name" value="EF_Hand_1_Ca_BS"/>
</dbReference>
<feature type="compositionally biased region" description="Acidic residues" evidence="10">
    <location>
        <begin position="1081"/>
        <end position="1102"/>
    </location>
</feature>
<feature type="compositionally biased region" description="Basic and acidic residues" evidence="10">
    <location>
        <begin position="1305"/>
        <end position="1314"/>
    </location>
</feature>
<dbReference type="FunFam" id="2.60.40.10:FF:000005">
    <property type="entry name" value="Neuronal cell adhesion molecule"/>
    <property type="match status" value="1"/>
</dbReference>
<feature type="compositionally biased region" description="Acidic residues" evidence="10">
    <location>
        <begin position="1268"/>
        <end position="1304"/>
    </location>
</feature>
<keyword evidence="9" id="KW-0393">Immunoglobulin domain</keyword>
<comment type="caution">
    <text evidence="14">The sequence shown here is derived from an EMBL/GenBank/DDBJ whole genome shotgun (WGS) entry which is preliminary data.</text>
</comment>
<dbReference type="PROSITE" id="PS50835">
    <property type="entry name" value="IG_LIKE"/>
    <property type="match status" value="6"/>
</dbReference>
<evidence type="ECO:0000256" key="10">
    <source>
        <dbReference type="SAM" id="MobiDB-lite"/>
    </source>
</evidence>
<dbReference type="GO" id="GO:0098609">
    <property type="term" value="P:cell-cell adhesion"/>
    <property type="evidence" value="ECO:0007669"/>
    <property type="project" value="UniProtKB-ARBA"/>
</dbReference>
<dbReference type="Pfam" id="PF07679">
    <property type="entry name" value="I-set"/>
    <property type="match status" value="3"/>
</dbReference>
<dbReference type="CDD" id="cd00096">
    <property type="entry name" value="Ig"/>
    <property type="match status" value="2"/>
</dbReference>
<sequence length="1958" mass="214641">MTRSSRSFGDYSTVPTSQSDHVVFWLLAVVAMDQGGHERFKKLAGDFRFVASLDIEVTVPPLIGPDLPKEEVLFTVNHDPEQEPEPLTLPCRADGLPAPSYSWLKDGSPYDWHDDGDDDGDDDNGAGERVEMLQGEGTLVFHDPQPEDEGVYQCIAENSVGVAHSDLITVRRAVMGSFPKAEHRIVTAAEWQPLKLPCTPPEGYPEPTLHWVLQNSDGGLRSLDSERITVDEEGTLWFSYVTREDASGDALYACAASSATSGQKMYLVKDEDGFLEVLEDPPEDDSVTVISLPTEYRMGNWVYLNVSYPEDEESTHPEASIAPVKQYLSPRQITVLEGEDVKLHCLYGGYPVPDIRWWRESRADVEDDQLEHFGKILVLEDVDHEDTGSYYCQASNEAGESEAHQFTVYVEAAPEFIVEPEVVNLPEGETATLSCEAKGDPEPIITWTKNGQPMDTHETTLMFDRLSFADKTVIACNASNEHGYVYKSVYLNVLSLPPEWMTEPKDVYVLEGGSAELECEAFGSPDPEITWARRDGDEKTVIHDEDPRYDVNDHQLLINTVDDTTDGTYVCTATNKFASIESEAKVAMRSMTRAEVSIKDERVEAGDHVTLDCRVAIDPLLKSSVTWLKDNHKIENWVLEIEEVHGHDSGVYTCRVHTDLDDVTDDLILTVEGQAACAFVLYGHLRPEPPSLTNVECNPRSAYLGWASTGDNNAKLQGFVIQYRTRLHPEWKDAKNQIPAAETSFTVNMSPGLNYTYRVLAFNRVGMSEPSEDTAECSAPGLPPDFHPENVTVSGPAPGVLHVSWEEMEPEDHNGPDFQYKSELELENLPPYQEYEVKVEARNSYGEALEEADVITGFSGQDEPEVAPAKVRVADADATDVVLTWKPVDEDSLNGPLLGYKVEYWEESDDSDPEEILTTGPVARAELTGLRPFTNYHARISVANTEYTGPSSDTVEFTTAEGDAGAVSDLEVRAMGADSLVVKWDAPDDPQGVILGYEVRYQKVDEDGEEEWEHYEGHIPASTRMVKLADLEEEVSYEVSVAAVNGAGEADEDEENVLLEDKNADGVIDEDDVGDINNDGIIDEEDLDEADIDNDGDVDEDDLKIADKDGDGDVDAADVLDLDGDGRVDGDDLEVTDRDGDGDIDARDYKLKSIFLSDVDGDGDVDSDDVIDVDDDGDIDEDDKAIADIDNDGDVDEDDVKAADRDGDGDVDIADIGDEDDDGDIDGQDVILADKDGDGDIDASDDDEEDSLLEDRNGDGTIDRDDVGDLDGDGDVDLEDFQAADIDDDGDAADIDDDGDVDEDDLKHSDRDGDNDVDASDVQDLDGDGFIDEDDLDVKDKDGDGDIDRDDFRLRKVILADTDNDGDIDEDDVLDTDNDGDVDQEDIDADKDGDGDIDNEDDDGEHVLLSDIDGDGDIDVTDIDNDGDVDEDDRKAADVDNDGDVDKDDVAAADRDGDGDVDAADILDVDGDGDVDAKDLMAADKDGDGDIDQADVENMDVFLKDTDGDGDVDEDDVLDTDHDGDVDEEDIAVADIDNDGDVDMDDVIAADQDGDGDVDFKDIGDEDGDGNIDGDDLEAADRDGDGDVDAADDGRGVDVVINWKPDFDKHPGVDFYVESRIQGTSEWQSSPVERRHLYQTLSGLDPRRNYEVRVVARDGDYETPSGITVIQASEDMGQEEPTVGAVVEDNPILWTWFVIAVMASVTMICVVFFSMWVYSHRMARVAELRASLYEGYEPAQPEPTKKDADVEAAKPEEVVEDEMTANFQRKQLAAMMKRQETVQSVDSFASHDDDFAEYGDESMVGQTETLVAISHPRAVRIPNGLACVLADPRGLRVSGKAGSLEEDLGSLRGVRFISIALPVSKVPDNFPFSFRVNLESCQRLLPWPLSLGPSPASPSFSNRASFSPAGRFTDDGSLIHQRVVAAPLSRHHNPVIISHLSLITIAFVSSRVQTHSGR</sequence>
<feature type="domain" description="Fibronectin type-III" evidence="13">
    <location>
        <begin position="867"/>
        <end position="962"/>
    </location>
</feature>
<dbReference type="GO" id="GO:0005886">
    <property type="term" value="C:plasma membrane"/>
    <property type="evidence" value="ECO:0007669"/>
    <property type="project" value="UniProtKB-SubCell"/>
</dbReference>
<feature type="region of interest" description="Disordered" evidence="10">
    <location>
        <begin position="107"/>
        <end position="128"/>
    </location>
</feature>
<evidence type="ECO:0000256" key="3">
    <source>
        <dbReference type="ARBA" id="ARBA00022729"/>
    </source>
</evidence>
<proteinExistence type="predicted"/>
<keyword evidence="7" id="KW-1015">Disulfide bond</keyword>
<feature type="domain" description="Ig-like" evidence="12">
    <location>
        <begin position="592"/>
        <end position="670"/>
    </location>
</feature>
<keyword evidence="3" id="KW-0732">Signal</keyword>
<feature type="transmembrane region" description="Helical" evidence="11">
    <location>
        <begin position="1693"/>
        <end position="1718"/>
    </location>
</feature>
<dbReference type="SMART" id="SM00408">
    <property type="entry name" value="IGc2"/>
    <property type="match status" value="6"/>
</dbReference>
<keyword evidence="11" id="KW-0812">Transmembrane</keyword>
<dbReference type="FunFam" id="2.60.40.10:FF:000028">
    <property type="entry name" value="Neuronal cell adhesion molecule"/>
    <property type="match status" value="1"/>
</dbReference>
<dbReference type="FunFam" id="2.60.40.10:FF:000032">
    <property type="entry name" value="palladin isoform X1"/>
    <property type="match status" value="1"/>
</dbReference>
<feature type="compositionally biased region" description="Basic and acidic residues" evidence="10">
    <location>
        <begin position="1253"/>
        <end position="1267"/>
    </location>
</feature>
<dbReference type="InterPro" id="IPR013098">
    <property type="entry name" value="Ig_I-set"/>
</dbReference>
<feature type="domain" description="Fibronectin type-III" evidence="13">
    <location>
        <begin position="686"/>
        <end position="785"/>
    </location>
</feature>
<feature type="domain" description="Ig-like" evidence="12">
    <location>
        <begin position="68"/>
        <end position="169"/>
    </location>
</feature>
<dbReference type="PROSITE" id="PS50853">
    <property type="entry name" value="FN3"/>
    <property type="match status" value="4"/>
</dbReference>
<feature type="compositionally biased region" description="Acidic residues" evidence="10">
    <location>
        <begin position="1459"/>
        <end position="1474"/>
    </location>
</feature>
<dbReference type="EMBL" id="QCYY01002845">
    <property type="protein sequence ID" value="ROT67129.1"/>
    <property type="molecule type" value="Genomic_DNA"/>
</dbReference>
<dbReference type="PANTHER" id="PTHR44170:SF6">
    <property type="entry name" value="CONTACTIN"/>
    <property type="match status" value="1"/>
</dbReference>
<keyword evidence="15" id="KW-1185">Reference proteome</keyword>
<feature type="compositionally biased region" description="Acidic residues" evidence="10">
    <location>
        <begin position="1564"/>
        <end position="1578"/>
    </location>
</feature>
<feature type="compositionally biased region" description="Basic and acidic residues" evidence="10">
    <location>
        <begin position="1448"/>
        <end position="1458"/>
    </location>
</feature>
<feature type="compositionally biased region" description="Acidic residues" evidence="10">
    <location>
        <begin position="1412"/>
        <end position="1431"/>
    </location>
</feature>
<dbReference type="CDD" id="cd00063">
    <property type="entry name" value="FN3"/>
    <property type="match status" value="5"/>
</dbReference>
<evidence type="ECO:0000313" key="15">
    <source>
        <dbReference type="Proteomes" id="UP000283509"/>
    </source>
</evidence>
<dbReference type="Proteomes" id="UP000283509">
    <property type="component" value="Unassembled WGS sequence"/>
</dbReference>
<dbReference type="SMART" id="SM00409">
    <property type="entry name" value="IG"/>
    <property type="match status" value="6"/>
</dbReference>
<feature type="compositionally biased region" description="Acidic residues" evidence="10">
    <location>
        <begin position="1315"/>
        <end position="1337"/>
    </location>
</feature>
<dbReference type="GO" id="GO:0009653">
    <property type="term" value="P:anatomical structure morphogenesis"/>
    <property type="evidence" value="ECO:0007669"/>
    <property type="project" value="UniProtKB-ARBA"/>
</dbReference>
<keyword evidence="4" id="KW-0677">Repeat</keyword>
<dbReference type="InterPro" id="IPR036116">
    <property type="entry name" value="FN3_sf"/>
</dbReference>
<dbReference type="SMART" id="SM00060">
    <property type="entry name" value="FN3"/>
    <property type="match status" value="5"/>
</dbReference>
<keyword evidence="5" id="KW-0130">Cell adhesion</keyword>
<feature type="domain" description="Ig-like" evidence="12">
    <location>
        <begin position="317"/>
        <end position="407"/>
    </location>
</feature>
<feature type="compositionally biased region" description="Acidic residues" evidence="10">
    <location>
        <begin position="1508"/>
        <end position="1557"/>
    </location>
</feature>
<dbReference type="InterPro" id="IPR007110">
    <property type="entry name" value="Ig-like_dom"/>
</dbReference>
<evidence type="ECO:0000256" key="8">
    <source>
        <dbReference type="ARBA" id="ARBA00023180"/>
    </source>
</evidence>
<evidence type="ECO:0000256" key="7">
    <source>
        <dbReference type="ARBA" id="ARBA00023157"/>
    </source>
</evidence>
<evidence type="ECO:0000313" key="14">
    <source>
        <dbReference type="EMBL" id="ROT67129.1"/>
    </source>
</evidence>
<accession>A0A423SSF4</accession>
<reference evidence="14 15" key="2">
    <citation type="submission" date="2019-01" db="EMBL/GenBank/DDBJ databases">
        <title>The decoding of complex shrimp genome reveals the adaptation for benthos swimmer, frequently molting mechanism and breeding impact on genome.</title>
        <authorList>
            <person name="Sun Y."/>
            <person name="Gao Y."/>
            <person name="Yu Y."/>
        </authorList>
    </citation>
    <scope>NUCLEOTIDE SEQUENCE [LARGE SCALE GENOMIC DNA]</scope>
    <source>
        <tissue evidence="14">Muscle</tissue>
    </source>
</reference>
<evidence type="ECO:0000256" key="2">
    <source>
        <dbReference type="ARBA" id="ARBA00022475"/>
    </source>
</evidence>
<dbReference type="SUPFAM" id="SSF48726">
    <property type="entry name" value="Immunoglobulin"/>
    <property type="match status" value="6"/>
</dbReference>
<feature type="region of interest" description="Disordered" evidence="10">
    <location>
        <begin position="1503"/>
        <end position="1593"/>
    </location>
</feature>
<keyword evidence="2" id="KW-1003">Cell membrane</keyword>
<dbReference type="SUPFAM" id="SSF49265">
    <property type="entry name" value="Fibronectin type III"/>
    <property type="match status" value="3"/>
</dbReference>
<feature type="domain" description="Ig-like" evidence="12">
    <location>
        <begin position="498"/>
        <end position="587"/>
    </location>
</feature>
<feature type="compositionally biased region" description="Acidic residues" evidence="10">
    <location>
        <begin position="114"/>
        <end position="125"/>
    </location>
</feature>
<feature type="compositionally biased region" description="Acidic residues" evidence="10">
    <location>
        <begin position="1239"/>
        <end position="1252"/>
    </location>
</feature>
<feature type="compositionally biased region" description="Acidic residues" evidence="10">
    <location>
        <begin position="1112"/>
        <end position="1123"/>
    </location>
</feature>
<feature type="compositionally biased region" description="Acidic residues" evidence="10">
    <location>
        <begin position="1362"/>
        <end position="1404"/>
    </location>
</feature>